<reference evidence="2" key="1">
    <citation type="submission" date="2020-04" db="EMBL/GenBank/DDBJ databases">
        <authorList>
            <person name="Alioto T."/>
            <person name="Alioto T."/>
            <person name="Gomez Garrido J."/>
        </authorList>
    </citation>
    <scope>NUCLEOTIDE SEQUENCE</scope>
    <source>
        <strain evidence="2">A484AB</strain>
    </source>
</reference>
<sequence>MLHSLAVSTIWHVAKIYPPPREMVDSIQSQIWKFVWSKKPELVRRETCMSNYDHGGLRVNHLDIKSEALLIGRIFRFLDVNHEACPWQALMRYYEARPLVQTRSEVHWNRRFGPRVIWKDIWKEIAHSMNDPVLRDFDWRTVHRILPVNSRMHQWNSRLPSRCARCGALEHLLVDCPKIKDMSLFILNLCDRIDPSVIGLSEKNLFLGCFSQRATKDLLPYIMCVGKFSAWKERVSVQFKKDQKINCATYFNYVRRRLRMEQCFISVETFMSKWCINNVLACVRDDNIQVLI</sequence>
<gene>
    <name evidence="2" type="ORF">PACLA_8A061525</name>
</gene>
<dbReference type="OrthoDB" id="416119at2759"/>
<comment type="caution">
    <text evidence="2">The sequence shown here is derived from an EMBL/GenBank/DDBJ whole genome shotgun (WGS) entry which is preliminary data.</text>
</comment>
<accession>A0A7D9E8Q6</accession>
<evidence type="ECO:0000259" key="1">
    <source>
        <dbReference type="Pfam" id="PF13966"/>
    </source>
</evidence>
<dbReference type="Proteomes" id="UP001152795">
    <property type="component" value="Unassembled WGS sequence"/>
</dbReference>
<name>A0A7D9E8Q6_PARCT</name>
<evidence type="ECO:0000313" key="3">
    <source>
        <dbReference type="Proteomes" id="UP001152795"/>
    </source>
</evidence>
<protein>
    <recommendedName>
        <fullName evidence="1">Reverse transcriptase zinc-binding domain-containing protein</fullName>
    </recommendedName>
</protein>
<organism evidence="2 3">
    <name type="scientific">Paramuricea clavata</name>
    <name type="common">Red gorgonian</name>
    <name type="synonym">Violescent sea-whip</name>
    <dbReference type="NCBI Taxonomy" id="317549"/>
    <lineage>
        <taxon>Eukaryota</taxon>
        <taxon>Metazoa</taxon>
        <taxon>Cnidaria</taxon>
        <taxon>Anthozoa</taxon>
        <taxon>Octocorallia</taxon>
        <taxon>Malacalcyonacea</taxon>
        <taxon>Plexauridae</taxon>
        <taxon>Paramuricea</taxon>
    </lineage>
</organism>
<dbReference type="EMBL" id="CACRXK020004393">
    <property type="protein sequence ID" value="CAB4002584.1"/>
    <property type="molecule type" value="Genomic_DNA"/>
</dbReference>
<keyword evidence="3" id="KW-1185">Reference proteome</keyword>
<proteinExistence type="predicted"/>
<feature type="domain" description="Reverse transcriptase zinc-binding" evidence="1">
    <location>
        <begin position="118"/>
        <end position="180"/>
    </location>
</feature>
<dbReference type="Pfam" id="PF13966">
    <property type="entry name" value="zf-RVT"/>
    <property type="match status" value="1"/>
</dbReference>
<dbReference type="AlphaFoldDB" id="A0A7D9E8Q6"/>
<dbReference type="InterPro" id="IPR026960">
    <property type="entry name" value="RVT-Znf"/>
</dbReference>
<evidence type="ECO:0000313" key="2">
    <source>
        <dbReference type="EMBL" id="CAB4002584.1"/>
    </source>
</evidence>